<dbReference type="AlphaFoldDB" id="A0A6C0R8H8"/>
<evidence type="ECO:0000256" key="4">
    <source>
        <dbReference type="ARBA" id="ARBA00022723"/>
    </source>
</evidence>
<protein>
    <submittedName>
        <fullName evidence="10">FAD-dependent oxidoreductase</fullName>
    </submittedName>
</protein>
<keyword evidence="5" id="KW-0274">FAD</keyword>
<keyword evidence="6" id="KW-0560">Oxidoreductase</keyword>
<accession>A0A6C0R8H8</accession>
<proteinExistence type="predicted"/>
<reference evidence="10 11" key="1">
    <citation type="submission" date="2020-02" db="EMBL/GenBank/DDBJ databases">
        <title>Genome sequencing for Draconibacterium sp. strain M1.</title>
        <authorList>
            <person name="Park S.-J."/>
        </authorList>
    </citation>
    <scope>NUCLEOTIDE SEQUENCE [LARGE SCALE GENOMIC DNA]</scope>
    <source>
        <strain evidence="10 11">M1</strain>
    </source>
</reference>
<dbReference type="InterPro" id="IPR050415">
    <property type="entry name" value="MRET"/>
</dbReference>
<dbReference type="PANTHER" id="PTHR47354">
    <property type="entry name" value="NADH OXIDOREDUCTASE HCR"/>
    <property type="match status" value="1"/>
</dbReference>
<evidence type="ECO:0000256" key="7">
    <source>
        <dbReference type="ARBA" id="ARBA00023004"/>
    </source>
</evidence>
<feature type="domain" description="FAD-binding FR-type" evidence="9">
    <location>
        <begin position="3"/>
        <end position="107"/>
    </location>
</feature>
<dbReference type="PANTHER" id="PTHR47354:SF8">
    <property type="entry name" value="1,2-PHENYLACETYL-COA EPOXIDASE, SUBUNIT E"/>
    <property type="match status" value="1"/>
</dbReference>
<dbReference type="InterPro" id="IPR017938">
    <property type="entry name" value="Riboflavin_synthase-like_b-brl"/>
</dbReference>
<keyword evidence="8" id="KW-0411">Iron-sulfur</keyword>
<evidence type="ECO:0000256" key="6">
    <source>
        <dbReference type="ARBA" id="ARBA00023002"/>
    </source>
</evidence>
<dbReference type="CDD" id="cd00322">
    <property type="entry name" value="FNR_like"/>
    <property type="match status" value="1"/>
</dbReference>
<dbReference type="RefSeq" id="WP_163344644.1">
    <property type="nucleotide sequence ID" value="NZ_CP048409.1"/>
</dbReference>
<evidence type="ECO:0000313" key="10">
    <source>
        <dbReference type="EMBL" id="QIA06714.1"/>
    </source>
</evidence>
<dbReference type="PROSITE" id="PS51384">
    <property type="entry name" value="FAD_FR"/>
    <property type="match status" value="1"/>
</dbReference>
<gene>
    <name evidence="10" type="ORF">G0Q07_02760</name>
</gene>
<evidence type="ECO:0000259" key="9">
    <source>
        <dbReference type="PROSITE" id="PS51384"/>
    </source>
</evidence>
<evidence type="ECO:0000256" key="1">
    <source>
        <dbReference type="ARBA" id="ARBA00001974"/>
    </source>
</evidence>
<evidence type="ECO:0000256" key="5">
    <source>
        <dbReference type="ARBA" id="ARBA00022827"/>
    </source>
</evidence>
<evidence type="ECO:0000256" key="2">
    <source>
        <dbReference type="ARBA" id="ARBA00022630"/>
    </source>
</evidence>
<dbReference type="Gene3D" id="3.40.50.80">
    <property type="entry name" value="Nucleotide-binding domain of ferredoxin-NADP reductase (FNR) module"/>
    <property type="match status" value="1"/>
</dbReference>
<dbReference type="GO" id="GO:0046872">
    <property type="term" value="F:metal ion binding"/>
    <property type="evidence" value="ECO:0007669"/>
    <property type="project" value="UniProtKB-KW"/>
</dbReference>
<dbReference type="Pfam" id="PF00175">
    <property type="entry name" value="NAD_binding_1"/>
    <property type="match status" value="1"/>
</dbReference>
<dbReference type="Gene3D" id="2.40.30.10">
    <property type="entry name" value="Translation factors"/>
    <property type="match status" value="1"/>
</dbReference>
<keyword evidence="3" id="KW-0001">2Fe-2S</keyword>
<evidence type="ECO:0000256" key="3">
    <source>
        <dbReference type="ARBA" id="ARBA00022714"/>
    </source>
</evidence>
<dbReference type="InterPro" id="IPR039261">
    <property type="entry name" value="FNR_nucleotide-bd"/>
</dbReference>
<dbReference type="Proteomes" id="UP000474630">
    <property type="component" value="Chromosome"/>
</dbReference>
<dbReference type="GO" id="GO:0051537">
    <property type="term" value="F:2 iron, 2 sulfur cluster binding"/>
    <property type="evidence" value="ECO:0007669"/>
    <property type="project" value="UniProtKB-KW"/>
</dbReference>
<keyword evidence="2" id="KW-0285">Flavoprotein</keyword>
<sequence length="227" mass="25745">MLAKKYKSEVVSIENPFEGIYTVEFASLRGKYKFLAGQFLHIALDDEYDGAGQWPESRCFSMQSSPGEKHIKITYAVKGDFTGLMENELKVGAEVWLKLPYGDLFQQNHKKTNTVFIAGGTGITPFLSLFNHESFLEYINPKIYLGFRSKEFNIYGEELSNLCASNPELNIIYQDEVGILNIEKIFEENGTDANYFISGPPEMIKAFKNNLLLFGVSAENVLTDDWE</sequence>
<keyword evidence="11" id="KW-1185">Reference proteome</keyword>
<evidence type="ECO:0000313" key="11">
    <source>
        <dbReference type="Proteomes" id="UP000474630"/>
    </source>
</evidence>
<keyword evidence="4" id="KW-0479">Metal-binding</keyword>
<evidence type="ECO:0000256" key="8">
    <source>
        <dbReference type="ARBA" id="ARBA00023014"/>
    </source>
</evidence>
<dbReference type="KEGG" id="drc:G0Q07_02760"/>
<dbReference type="GO" id="GO:0016491">
    <property type="term" value="F:oxidoreductase activity"/>
    <property type="evidence" value="ECO:0007669"/>
    <property type="project" value="UniProtKB-KW"/>
</dbReference>
<keyword evidence="7" id="KW-0408">Iron</keyword>
<dbReference type="SUPFAM" id="SSF63380">
    <property type="entry name" value="Riboflavin synthase domain-like"/>
    <property type="match status" value="1"/>
</dbReference>
<name>A0A6C0R8H8_9BACT</name>
<dbReference type="InterPro" id="IPR001433">
    <property type="entry name" value="OxRdtase_FAD/NAD-bd"/>
</dbReference>
<dbReference type="EMBL" id="CP048409">
    <property type="protein sequence ID" value="QIA06714.1"/>
    <property type="molecule type" value="Genomic_DNA"/>
</dbReference>
<organism evidence="10 11">
    <name type="scientific">Draconibacterium halophilum</name>
    <dbReference type="NCBI Taxonomy" id="2706887"/>
    <lineage>
        <taxon>Bacteria</taxon>
        <taxon>Pseudomonadati</taxon>
        <taxon>Bacteroidota</taxon>
        <taxon>Bacteroidia</taxon>
        <taxon>Marinilabiliales</taxon>
        <taxon>Prolixibacteraceae</taxon>
        <taxon>Draconibacterium</taxon>
    </lineage>
</organism>
<comment type="cofactor">
    <cofactor evidence="1">
        <name>FAD</name>
        <dbReference type="ChEBI" id="CHEBI:57692"/>
    </cofactor>
</comment>
<dbReference type="PRINTS" id="PR00410">
    <property type="entry name" value="PHEHYDRXLASE"/>
</dbReference>
<dbReference type="GO" id="GO:0050660">
    <property type="term" value="F:flavin adenine dinucleotide binding"/>
    <property type="evidence" value="ECO:0007669"/>
    <property type="project" value="TreeGrafter"/>
</dbReference>
<dbReference type="InterPro" id="IPR017927">
    <property type="entry name" value="FAD-bd_FR_type"/>
</dbReference>
<dbReference type="SUPFAM" id="SSF52343">
    <property type="entry name" value="Ferredoxin reductase-like, C-terminal NADP-linked domain"/>
    <property type="match status" value="1"/>
</dbReference>